<keyword evidence="5" id="KW-1185">Reference proteome</keyword>
<name>A0ABV6QLP1_9ACTN</name>
<keyword evidence="1 4" id="KW-0808">Transferase</keyword>
<dbReference type="InterPro" id="IPR000182">
    <property type="entry name" value="GNAT_dom"/>
</dbReference>
<dbReference type="EMBL" id="JBHLTC010000018">
    <property type="protein sequence ID" value="MFC0625550.1"/>
    <property type="molecule type" value="Genomic_DNA"/>
</dbReference>
<dbReference type="PANTHER" id="PTHR43877">
    <property type="entry name" value="AMINOALKYLPHOSPHONATE N-ACETYLTRANSFERASE-RELATED-RELATED"/>
    <property type="match status" value="1"/>
</dbReference>
<evidence type="ECO:0000256" key="2">
    <source>
        <dbReference type="ARBA" id="ARBA00023315"/>
    </source>
</evidence>
<dbReference type="GO" id="GO:0016746">
    <property type="term" value="F:acyltransferase activity"/>
    <property type="evidence" value="ECO:0007669"/>
    <property type="project" value="UniProtKB-KW"/>
</dbReference>
<dbReference type="RefSeq" id="WP_380048081.1">
    <property type="nucleotide sequence ID" value="NZ_JBHLTC010000018.1"/>
</dbReference>
<dbReference type="PANTHER" id="PTHR43877:SF2">
    <property type="entry name" value="AMINOALKYLPHOSPHONATE N-ACETYLTRANSFERASE-RELATED"/>
    <property type="match status" value="1"/>
</dbReference>
<evidence type="ECO:0000259" key="3">
    <source>
        <dbReference type="PROSITE" id="PS51186"/>
    </source>
</evidence>
<dbReference type="Gene3D" id="3.40.630.30">
    <property type="match status" value="1"/>
</dbReference>
<dbReference type="PROSITE" id="PS51186">
    <property type="entry name" value="GNAT"/>
    <property type="match status" value="1"/>
</dbReference>
<evidence type="ECO:0000313" key="5">
    <source>
        <dbReference type="Proteomes" id="UP001589890"/>
    </source>
</evidence>
<protein>
    <submittedName>
        <fullName evidence="4">GNAT family N-acetyltransferase</fullName>
        <ecNumber evidence="4">2.3.1.-</ecNumber>
    </submittedName>
</protein>
<evidence type="ECO:0000256" key="1">
    <source>
        <dbReference type="ARBA" id="ARBA00022679"/>
    </source>
</evidence>
<proteinExistence type="predicted"/>
<feature type="domain" description="N-acetyltransferase" evidence="3">
    <location>
        <begin position="1"/>
        <end position="122"/>
    </location>
</feature>
<accession>A0ABV6QLP1</accession>
<dbReference type="SUPFAM" id="SSF55729">
    <property type="entry name" value="Acyl-CoA N-acyltransferases (Nat)"/>
    <property type="match status" value="1"/>
</dbReference>
<keyword evidence="2 4" id="KW-0012">Acyltransferase</keyword>
<gene>
    <name evidence="4" type="ORF">ACFFGN_15820</name>
</gene>
<reference evidence="4 5" key="1">
    <citation type="submission" date="2024-09" db="EMBL/GenBank/DDBJ databases">
        <authorList>
            <person name="Sun Q."/>
            <person name="Mori K."/>
        </authorList>
    </citation>
    <scope>NUCLEOTIDE SEQUENCE [LARGE SCALE GENOMIC DNA]</scope>
    <source>
        <strain evidence="4 5">CGMCC 1.15906</strain>
    </source>
</reference>
<dbReference type="Proteomes" id="UP001589890">
    <property type="component" value="Unassembled WGS sequence"/>
</dbReference>
<organism evidence="4 5">
    <name type="scientific">Kribbella deserti</name>
    <dbReference type="NCBI Taxonomy" id="1926257"/>
    <lineage>
        <taxon>Bacteria</taxon>
        <taxon>Bacillati</taxon>
        <taxon>Actinomycetota</taxon>
        <taxon>Actinomycetes</taxon>
        <taxon>Propionibacteriales</taxon>
        <taxon>Kribbellaceae</taxon>
        <taxon>Kribbella</taxon>
    </lineage>
</organism>
<dbReference type="Pfam" id="PF00583">
    <property type="entry name" value="Acetyltransf_1"/>
    <property type="match status" value="1"/>
</dbReference>
<dbReference type="CDD" id="cd04301">
    <property type="entry name" value="NAT_SF"/>
    <property type="match status" value="1"/>
</dbReference>
<dbReference type="InterPro" id="IPR016181">
    <property type="entry name" value="Acyl_CoA_acyltransferase"/>
</dbReference>
<sequence length="122" mass="13292">MSELPDRYRAEVDDPVAAFGKDTVLLAWKDGTPVGCLAVTSPELGRSELKRLYVFPVARGVGLASELVECGVAEASRMGASVVGLSVWSWRKAAIGLYERLGFKVVPSWDDRPDLVCLERPI</sequence>
<dbReference type="InterPro" id="IPR050832">
    <property type="entry name" value="Bact_Acetyltransf"/>
</dbReference>
<evidence type="ECO:0000313" key="4">
    <source>
        <dbReference type="EMBL" id="MFC0625550.1"/>
    </source>
</evidence>
<dbReference type="EC" id="2.3.1.-" evidence="4"/>
<comment type="caution">
    <text evidence="4">The sequence shown here is derived from an EMBL/GenBank/DDBJ whole genome shotgun (WGS) entry which is preliminary data.</text>
</comment>